<comment type="caution">
    <text evidence="1">The sequence shown here is derived from an EMBL/GenBank/DDBJ whole genome shotgun (WGS) entry which is preliminary data.</text>
</comment>
<organism evidence="1 2">
    <name type="scientific">Puccinia striiformis f. sp. tritici</name>
    <dbReference type="NCBI Taxonomy" id="168172"/>
    <lineage>
        <taxon>Eukaryota</taxon>
        <taxon>Fungi</taxon>
        <taxon>Dikarya</taxon>
        <taxon>Basidiomycota</taxon>
        <taxon>Pucciniomycotina</taxon>
        <taxon>Pucciniomycetes</taxon>
        <taxon>Pucciniales</taxon>
        <taxon>Pucciniaceae</taxon>
        <taxon>Puccinia</taxon>
    </lineage>
</organism>
<accession>A0ACC0ENB1</accession>
<keyword evidence="2" id="KW-1185">Reference proteome</keyword>
<dbReference type="Proteomes" id="UP001060170">
    <property type="component" value="Chromosome 4"/>
</dbReference>
<protein>
    <submittedName>
        <fullName evidence="1">Uncharacterized protein</fullName>
    </submittedName>
</protein>
<reference evidence="2" key="1">
    <citation type="journal article" date="2018" name="BMC Genomics">
        <title>Genomic insights into host adaptation between the wheat stripe rust pathogen (Puccinia striiformis f. sp. tritici) and the barley stripe rust pathogen (Puccinia striiformis f. sp. hordei).</title>
        <authorList>
            <person name="Xia C."/>
            <person name="Wang M."/>
            <person name="Yin C."/>
            <person name="Cornejo O.E."/>
            <person name="Hulbert S.H."/>
            <person name="Chen X."/>
        </authorList>
    </citation>
    <scope>NUCLEOTIDE SEQUENCE [LARGE SCALE GENOMIC DNA]</scope>
    <source>
        <strain evidence="2">93-210</strain>
    </source>
</reference>
<sequence>MSQHHSSTYNRSSSSRSFDPNDNGSTSSLPKVEEPQSSSTDNLSSSVDLPISSSTPSVSNNQEEMMAIAKACETSAVPISSCSSIIHSTSLPSKTAPAPSTSLTSTPTTTPTITTEQISNEEEEIVQSNRSKLLAEQVLNQPLKQKQIALELEVAHQQQHKSIKSRKSRRKAGGEGGSRNGEGRSSSSPSVSSSSHLSKETDCDITPTSSLDPQGPVLQTQARAYWRLFFSSLILPKALCAMNFIISTTS</sequence>
<reference evidence="1 2" key="3">
    <citation type="journal article" date="2022" name="Microbiol. Spectr.">
        <title>Folding features and dynamics of 3D genome architecture in plant fungal pathogens.</title>
        <authorList>
            <person name="Xia C."/>
        </authorList>
    </citation>
    <scope>NUCLEOTIDE SEQUENCE [LARGE SCALE GENOMIC DNA]</scope>
    <source>
        <strain evidence="1 2">93-210</strain>
    </source>
</reference>
<name>A0ACC0ENB1_9BASI</name>
<reference evidence="2" key="2">
    <citation type="journal article" date="2018" name="Mol. Plant Microbe Interact.">
        <title>Genome sequence resources for the wheat stripe rust pathogen (Puccinia striiformis f. sp. tritici) and the barley stripe rust pathogen (Puccinia striiformis f. sp. hordei).</title>
        <authorList>
            <person name="Xia C."/>
            <person name="Wang M."/>
            <person name="Yin C."/>
            <person name="Cornejo O.E."/>
            <person name="Hulbert S.H."/>
            <person name="Chen X."/>
        </authorList>
    </citation>
    <scope>NUCLEOTIDE SEQUENCE [LARGE SCALE GENOMIC DNA]</scope>
    <source>
        <strain evidence="2">93-210</strain>
    </source>
</reference>
<evidence type="ECO:0000313" key="2">
    <source>
        <dbReference type="Proteomes" id="UP001060170"/>
    </source>
</evidence>
<gene>
    <name evidence="1" type="ORF">MJO28_003901</name>
</gene>
<dbReference type="EMBL" id="CM045868">
    <property type="protein sequence ID" value="KAI7956806.1"/>
    <property type="molecule type" value="Genomic_DNA"/>
</dbReference>
<proteinExistence type="predicted"/>
<evidence type="ECO:0000313" key="1">
    <source>
        <dbReference type="EMBL" id="KAI7956806.1"/>
    </source>
</evidence>